<feature type="region of interest" description="Disordered" evidence="5">
    <location>
        <begin position="537"/>
        <end position="560"/>
    </location>
</feature>
<feature type="compositionally biased region" description="Polar residues" evidence="5">
    <location>
        <begin position="582"/>
        <end position="599"/>
    </location>
</feature>
<dbReference type="PROSITE" id="PS01358">
    <property type="entry name" value="ZF_RANBP2_1"/>
    <property type="match status" value="1"/>
</dbReference>
<dbReference type="SUPFAM" id="SSF143503">
    <property type="entry name" value="PUG domain-like"/>
    <property type="match status" value="1"/>
</dbReference>
<dbReference type="GO" id="GO:0008270">
    <property type="term" value="F:zinc ion binding"/>
    <property type="evidence" value="ECO:0007669"/>
    <property type="project" value="UniProtKB-KW"/>
</dbReference>
<evidence type="ECO:0000256" key="1">
    <source>
        <dbReference type="ARBA" id="ARBA00022723"/>
    </source>
</evidence>
<keyword evidence="3" id="KW-0862">Zinc</keyword>
<dbReference type="Gene3D" id="2.30.30.380">
    <property type="entry name" value="Zn-finger domain of Sec23/24"/>
    <property type="match status" value="1"/>
</dbReference>
<organism evidence="7 8">
    <name type="scientific">Artemia franciscana</name>
    <name type="common">Brine shrimp</name>
    <name type="synonym">Artemia sanfranciscana</name>
    <dbReference type="NCBI Taxonomy" id="6661"/>
    <lineage>
        <taxon>Eukaryota</taxon>
        <taxon>Metazoa</taxon>
        <taxon>Ecdysozoa</taxon>
        <taxon>Arthropoda</taxon>
        <taxon>Crustacea</taxon>
        <taxon>Branchiopoda</taxon>
        <taxon>Anostraca</taxon>
        <taxon>Artemiidae</taxon>
        <taxon>Artemia</taxon>
    </lineage>
</organism>
<evidence type="ECO:0000313" key="8">
    <source>
        <dbReference type="Proteomes" id="UP001187531"/>
    </source>
</evidence>
<feature type="domain" description="RanBP2-type" evidence="6">
    <location>
        <begin position="675"/>
        <end position="704"/>
    </location>
</feature>
<protein>
    <recommendedName>
        <fullName evidence="6">RanBP2-type domain-containing protein</fullName>
    </recommendedName>
</protein>
<reference evidence="7" key="1">
    <citation type="submission" date="2023-07" db="EMBL/GenBank/DDBJ databases">
        <title>Chromosome-level genome assembly of Artemia franciscana.</title>
        <authorList>
            <person name="Jo E."/>
        </authorList>
    </citation>
    <scope>NUCLEOTIDE SEQUENCE</scope>
    <source>
        <tissue evidence="7">Whole body</tissue>
    </source>
</reference>
<keyword evidence="1" id="KW-0479">Metal-binding</keyword>
<dbReference type="PROSITE" id="PS50199">
    <property type="entry name" value="ZF_RANBP2_2"/>
    <property type="match status" value="1"/>
</dbReference>
<dbReference type="EMBL" id="JAVRJZ010000010">
    <property type="protein sequence ID" value="KAK2717552.1"/>
    <property type="molecule type" value="Genomic_DNA"/>
</dbReference>
<evidence type="ECO:0000256" key="5">
    <source>
        <dbReference type="SAM" id="MobiDB-lite"/>
    </source>
</evidence>
<name>A0AA88L996_ARTSF</name>
<feature type="compositionally biased region" description="Basic and acidic residues" evidence="5">
    <location>
        <begin position="537"/>
        <end position="547"/>
    </location>
</feature>
<accession>A0AA88L996</accession>
<proteinExistence type="predicted"/>
<dbReference type="SUPFAM" id="SSF90209">
    <property type="entry name" value="Ran binding protein zinc finger-like"/>
    <property type="match status" value="1"/>
</dbReference>
<keyword evidence="8" id="KW-1185">Reference proteome</keyword>
<dbReference type="InterPro" id="IPR036443">
    <property type="entry name" value="Znf_RanBP2_sf"/>
</dbReference>
<dbReference type="GO" id="GO:0005737">
    <property type="term" value="C:cytoplasm"/>
    <property type="evidence" value="ECO:0007669"/>
    <property type="project" value="TreeGrafter"/>
</dbReference>
<dbReference type="PANTHER" id="PTHR15326">
    <property type="entry name" value="SPERMATOGENESIS-ASSOCIATED PROTEIN 2/TAMOZHENNIC"/>
    <property type="match status" value="1"/>
</dbReference>
<dbReference type="InterPro" id="IPR001876">
    <property type="entry name" value="Znf_RanBP2"/>
</dbReference>
<dbReference type="SMART" id="SM00547">
    <property type="entry name" value="ZnF_RBZ"/>
    <property type="match status" value="2"/>
</dbReference>
<feature type="compositionally biased region" description="Basic and acidic residues" evidence="5">
    <location>
        <begin position="602"/>
        <end position="621"/>
    </location>
</feature>
<feature type="region of interest" description="Disordered" evidence="5">
    <location>
        <begin position="582"/>
        <end position="671"/>
    </location>
</feature>
<evidence type="ECO:0000259" key="6">
    <source>
        <dbReference type="PROSITE" id="PS50199"/>
    </source>
</evidence>
<dbReference type="InterPro" id="IPR048839">
    <property type="entry name" value="SPATA2_PUB-like"/>
</dbReference>
<dbReference type="Proteomes" id="UP001187531">
    <property type="component" value="Unassembled WGS sequence"/>
</dbReference>
<evidence type="ECO:0000256" key="2">
    <source>
        <dbReference type="ARBA" id="ARBA00022771"/>
    </source>
</evidence>
<evidence type="ECO:0000313" key="7">
    <source>
        <dbReference type="EMBL" id="KAK2717554.1"/>
    </source>
</evidence>
<gene>
    <name evidence="7" type="ORF">QYM36_006365</name>
</gene>
<feature type="region of interest" description="Disordered" evidence="5">
    <location>
        <begin position="457"/>
        <end position="488"/>
    </location>
</feature>
<feature type="compositionally biased region" description="Basic and acidic residues" evidence="5">
    <location>
        <begin position="629"/>
        <end position="649"/>
    </location>
</feature>
<feature type="compositionally biased region" description="Basic and acidic residues" evidence="5">
    <location>
        <begin position="657"/>
        <end position="671"/>
    </location>
</feature>
<dbReference type="InterPro" id="IPR036339">
    <property type="entry name" value="PUB-like_dom_sf"/>
</dbReference>
<dbReference type="AlphaFoldDB" id="A0AA88L996"/>
<feature type="compositionally biased region" description="Basic and acidic residues" evidence="5">
    <location>
        <begin position="470"/>
        <end position="488"/>
    </location>
</feature>
<evidence type="ECO:0000256" key="4">
    <source>
        <dbReference type="PROSITE-ProRule" id="PRU00322"/>
    </source>
</evidence>
<dbReference type="PANTHER" id="PTHR15326:SF2">
    <property type="entry name" value="PROTEIN TAMOZHENNIC"/>
    <property type="match status" value="1"/>
</dbReference>
<dbReference type="EMBL" id="JAVRJZ010000010">
    <property type="protein sequence ID" value="KAK2717554.1"/>
    <property type="molecule type" value="Genomic_DNA"/>
</dbReference>
<keyword evidence="2 4" id="KW-0863">Zinc-finger</keyword>
<comment type="caution">
    <text evidence="7">The sequence shown here is derived from an EMBL/GenBank/DDBJ whole genome shotgun (WGS) entry which is preliminary data.</text>
</comment>
<sequence>MNFMDNVQKLWIQIDHLHVALMDMEESPLKLDYKRRLEGCMKDYLSSVPLERRFYFPATNNVLYETILKKEEEFNPVRTAQAWDALNTYASNLLTQFWRREFRELRLYCGAFKHQIEGHLIGAVQVLNLLGYRNISGLRLILEGPVDPDRVARVARDCLLAKTECEILRYIWEGVSSKYSISWEEIANFRRDYISTPEQAMRTILYRRREEEYYKKYGPPIHCPSGQTLTMPYPETVTHYPNLAPPFNQYPYPQPIKDISRQHSLPCQSEYLQPAPSHRSVKGRNVPYDQNMNENKYHLLDSTVEDTGIKSPLIPLTVLQMQDDVKTTDEQLSLLSVTERPKKGETTPSTCSLQYSGGNTIWDYVYRDLENQGYSKDLGERGNILDNADGKDASFDEVDSVKQHSRWQNNSELALRRNERMTNRLLQPSSLPKDFDHKESFLNSKVDCSTNRELYINGEEDSGGRNHRVSSRELHTDKFKVGYRDDNRPKLREGALRDAEKSSANRELYLNGKESHDDHLQRMSPQKGQTDMSTFLYKDENRSRQTNDGDDYSSKMNGIRKEESEIEKRLKEDLENFHCSTQNRKYLNTGKPRSSSANAVNEIRRENQLSHMKDVDSDKLRSSSNNASNEKRRENQHSDMKELEPDRHRSSSNNAANEKRRDNPQPDLKEFDPLKPKKWECQFCTYINKALLNVCDMCGKSRNLRPESVPCLVSGGKECWKCTLVNDTDGGICVACGASLVGSPTYI</sequence>
<dbReference type="EMBL" id="JAVRJZ010000010">
    <property type="protein sequence ID" value="KAK2717553.1"/>
    <property type="molecule type" value="Genomic_DNA"/>
</dbReference>
<evidence type="ECO:0000256" key="3">
    <source>
        <dbReference type="ARBA" id="ARBA00022833"/>
    </source>
</evidence>
<dbReference type="Gene3D" id="1.20.58.2190">
    <property type="match status" value="1"/>
</dbReference>
<dbReference type="Pfam" id="PF21388">
    <property type="entry name" value="SPATA2_PUB-like"/>
    <property type="match status" value="1"/>
</dbReference>